<name>A0A1E8F1V8_9CLOT</name>
<keyword evidence="4 5" id="KW-0131">Cell cycle</keyword>
<dbReference type="NCBIfam" id="TIGR00281">
    <property type="entry name" value="SMC-Scp complex subunit ScpB"/>
    <property type="match status" value="1"/>
</dbReference>
<dbReference type="PIRSF" id="PIRSF019345">
    <property type="entry name" value="ScpB"/>
    <property type="match status" value="1"/>
</dbReference>
<sequence length="190" mass="21931">MKSINMKQIEIEETSLKEMYFSIIESLLFVTGESLSLKDIASIIELEVNSTEEIIKEMAKKYNEESRGIKLVKTNNKYQLVTKPKNSKYIEKLLKTNTRQSLSQASLETLAIIVYRQPITRVEIDDIRGVKSEKALNNLLEKELIEECGRKNVIGRPILYRTTNEFLKYFGLESIESLPSLDSFLQEKSE</sequence>
<dbReference type="SUPFAM" id="SSF46785">
    <property type="entry name" value="Winged helix' DNA-binding domain"/>
    <property type="match status" value="2"/>
</dbReference>
<evidence type="ECO:0000256" key="2">
    <source>
        <dbReference type="ARBA" id="ARBA00022618"/>
    </source>
</evidence>
<keyword evidence="1 5" id="KW-0963">Cytoplasm</keyword>
<dbReference type="HAMAP" id="MF_01804">
    <property type="entry name" value="ScpB"/>
    <property type="match status" value="1"/>
</dbReference>
<dbReference type="GO" id="GO:0005737">
    <property type="term" value="C:cytoplasm"/>
    <property type="evidence" value="ECO:0007669"/>
    <property type="project" value="UniProtKB-SubCell"/>
</dbReference>
<reference evidence="6 7" key="1">
    <citation type="submission" date="2016-06" db="EMBL/GenBank/DDBJ databases">
        <title>Genome sequence of Clostridium acetireducens DSM 10703.</title>
        <authorList>
            <person name="Poehlein A."/>
            <person name="Fluechter S."/>
            <person name="Duerre P."/>
            <person name="Daniel R."/>
        </authorList>
    </citation>
    <scope>NUCLEOTIDE SEQUENCE [LARGE SCALE GENOMIC DNA]</scope>
    <source>
        <strain evidence="6 7">DSM 10703</strain>
    </source>
</reference>
<dbReference type="Pfam" id="PF04079">
    <property type="entry name" value="SMC_ScpB"/>
    <property type="match status" value="1"/>
</dbReference>
<dbReference type="Gene3D" id="1.10.10.10">
    <property type="entry name" value="Winged helix-like DNA-binding domain superfamily/Winged helix DNA-binding domain"/>
    <property type="match status" value="2"/>
</dbReference>
<dbReference type="InterPro" id="IPR036388">
    <property type="entry name" value="WH-like_DNA-bd_sf"/>
</dbReference>
<keyword evidence="2 5" id="KW-0132">Cell division</keyword>
<dbReference type="GO" id="GO:0006260">
    <property type="term" value="P:DNA replication"/>
    <property type="evidence" value="ECO:0007669"/>
    <property type="project" value="UniProtKB-UniRule"/>
</dbReference>
<evidence type="ECO:0000256" key="1">
    <source>
        <dbReference type="ARBA" id="ARBA00022490"/>
    </source>
</evidence>
<evidence type="ECO:0000313" key="7">
    <source>
        <dbReference type="Proteomes" id="UP000175744"/>
    </source>
</evidence>
<dbReference type="OrthoDB" id="9806226at2"/>
<dbReference type="AlphaFoldDB" id="A0A1E8F1V8"/>
<protein>
    <recommendedName>
        <fullName evidence="5">Segregation and condensation protein B</fullName>
    </recommendedName>
</protein>
<dbReference type="EMBL" id="LZFO01000002">
    <property type="protein sequence ID" value="OFI07618.1"/>
    <property type="molecule type" value="Genomic_DNA"/>
</dbReference>
<accession>A0A1E8F1V8</accession>
<dbReference type="GO" id="GO:0051301">
    <property type="term" value="P:cell division"/>
    <property type="evidence" value="ECO:0007669"/>
    <property type="project" value="UniProtKB-KW"/>
</dbReference>
<dbReference type="PATRIC" id="fig|1121290.3.peg.225"/>
<dbReference type="InterPro" id="IPR005234">
    <property type="entry name" value="ScpB_csome_segregation"/>
</dbReference>
<comment type="caution">
    <text evidence="6">The sequence shown here is derived from an EMBL/GenBank/DDBJ whole genome shotgun (WGS) entry which is preliminary data.</text>
</comment>
<evidence type="ECO:0000256" key="3">
    <source>
        <dbReference type="ARBA" id="ARBA00022829"/>
    </source>
</evidence>
<dbReference type="InterPro" id="IPR036390">
    <property type="entry name" value="WH_DNA-bd_sf"/>
</dbReference>
<dbReference type="GO" id="GO:0051304">
    <property type="term" value="P:chromosome separation"/>
    <property type="evidence" value="ECO:0007669"/>
    <property type="project" value="InterPro"/>
</dbReference>
<dbReference type="STRING" id="1121290.CLAOCE_02220"/>
<organism evidence="6 7">
    <name type="scientific">Clostridium acetireducens DSM 10703</name>
    <dbReference type="NCBI Taxonomy" id="1121290"/>
    <lineage>
        <taxon>Bacteria</taxon>
        <taxon>Bacillati</taxon>
        <taxon>Bacillota</taxon>
        <taxon>Clostridia</taxon>
        <taxon>Eubacteriales</taxon>
        <taxon>Clostridiaceae</taxon>
        <taxon>Clostridium</taxon>
    </lineage>
</organism>
<proteinExistence type="inferred from homology"/>
<evidence type="ECO:0000313" key="6">
    <source>
        <dbReference type="EMBL" id="OFI07618.1"/>
    </source>
</evidence>
<dbReference type="Proteomes" id="UP000175744">
    <property type="component" value="Unassembled WGS sequence"/>
</dbReference>
<comment type="subunit">
    <text evidence="5">Homodimer. Homodimerization may be required to stabilize the binding of ScpA to the Smc head domains. Component of a cohesin-like complex composed of ScpA, ScpB and the Smc homodimer, in which ScpA and ScpB bind to the head domain of Smc. The presence of the three proteins is required for the association of the complex with DNA.</text>
</comment>
<dbReference type="PANTHER" id="PTHR34298:SF2">
    <property type="entry name" value="SEGREGATION AND CONDENSATION PROTEIN B"/>
    <property type="match status" value="1"/>
</dbReference>
<comment type="similarity">
    <text evidence="5">Belongs to the ScpB family.</text>
</comment>
<comment type="function">
    <text evidence="5">Participates in chromosomal partition during cell division. May act via the formation of a condensin-like complex containing Smc and ScpA that pull DNA away from mid-cell into both cell halves.</text>
</comment>
<comment type="subcellular location">
    <subcellularLocation>
        <location evidence="5">Cytoplasm</location>
    </subcellularLocation>
    <text evidence="5">Associated with two foci at the outer edges of the nucleoid region in young cells, and at four foci within both cell halves in older cells.</text>
</comment>
<evidence type="ECO:0000256" key="5">
    <source>
        <dbReference type="HAMAP-Rule" id="MF_01804"/>
    </source>
</evidence>
<keyword evidence="3 5" id="KW-0159">Chromosome partition</keyword>
<keyword evidence="7" id="KW-1185">Reference proteome</keyword>
<dbReference type="PANTHER" id="PTHR34298">
    <property type="entry name" value="SEGREGATION AND CONDENSATION PROTEIN B"/>
    <property type="match status" value="1"/>
</dbReference>
<dbReference type="RefSeq" id="WP_070109195.1">
    <property type="nucleotide sequence ID" value="NZ_LZFO01000002.1"/>
</dbReference>
<evidence type="ECO:0000256" key="4">
    <source>
        <dbReference type="ARBA" id="ARBA00023306"/>
    </source>
</evidence>
<gene>
    <name evidence="5 6" type="primary">scpB</name>
    <name evidence="6" type="ORF">CLOACE_02220</name>
</gene>